<dbReference type="GO" id="GO:0016757">
    <property type="term" value="F:glycosyltransferase activity"/>
    <property type="evidence" value="ECO:0007669"/>
    <property type="project" value="UniProtKB-KW"/>
</dbReference>
<sequence length="444" mass="50182">MRKFLIARRSDRGAPLRSGPATSSSRSSAAVELQLKKLPARDLAESPISTDSTANVLLLQMFKYSLNVSSYWWFCHFDDDNYVNVPRLENVLKGYNPQEEWYLGRTSVYEPIKIYNKGTNKIFGKKKMYPANEYPISPVAIELGLLKAPNSDQSFQRTSLKLRWLNSVTKIRRRPTALVPNDPDGSALRFSFWFATGGAGFCISRALAFRMLPVASGGRFISICEGIRLPDDVTMGFIIEQLLKRKLTVVKEFHSHFEQLKFIEPETFKDQISFSYSKPKGEPNVVQVPGFDVAFDPTSARNRSPQKRSSNAGRLARILSIARPLFASKKNKKKKARPTGDLDIGIRDDRSVDRKECLNEMNRVGDLIGCCHDDITRALAMLRNARAKLGERSYLIIPTRPTIFKILCEQRVVIKTNGPVVTDTSGPPSECIRPVLEQRRVWSC</sequence>
<feature type="compositionally biased region" description="Low complexity" evidence="10">
    <location>
        <begin position="18"/>
        <end position="27"/>
    </location>
</feature>
<name>A0A4C1ZPS2_EUMVA</name>
<dbReference type="Gene3D" id="3.90.550.50">
    <property type="match status" value="1"/>
</dbReference>
<evidence type="ECO:0000256" key="5">
    <source>
        <dbReference type="ARBA" id="ARBA00022692"/>
    </source>
</evidence>
<comment type="similarity">
    <text evidence="2">Belongs to the glycosyltransferase 31 family.</text>
</comment>
<feature type="region of interest" description="Disordered" evidence="10">
    <location>
        <begin position="8"/>
        <end position="27"/>
    </location>
</feature>
<evidence type="ECO:0000256" key="10">
    <source>
        <dbReference type="SAM" id="MobiDB-lite"/>
    </source>
</evidence>
<evidence type="ECO:0000313" key="13">
    <source>
        <dbReference type="Proteomes" id="UP000299102"/>
    </source>
</evidence>
<accession>A0A4C1ZPS2</accession>
<evidence type="ECO:0000256" key="8">
    <source>
        <dbReference type="ARBA" id="ARBA00023136"/>
    </source>
</evidence>
<keyword evidence="3" id="KW-0328">Glycosyltransferase</keyword>
<evidence type="ECO:0000256" key="2">
    <source>
        <dbReference type="ARBA" id="ARBA00008661"/>
    </source>
</evidence>
<dbReference type="OrthoDB" id="8959630at2759"/>
<evidence type="ECO:0000256" key="4">
    <source>
        <dbReference type="ARBA" id="ARBA00022679"/>
    </source>
</evidence>
<keyword evidence="5" id="KW-0812">Transmembrane</keyword>
<dbReference type="STRING" id="151549.A0A4C1ZPS2"/>
<keyword evidence="6" id="KW-0735">Signal-anchor</keyword>
<feature type="domain" description="Fringe-like glycosyltransferase" evidence="11">
    <location>
        <begin position="188"/>
        <end position="298"/>
    </location>
</feature>
<organism evidence="12 13">
    <name type="scientific">Eumeta variegata</name>
    <name type="common">Bagworm moth</name>
    <name type="synonym">Eumeta japonica</name>
    <dbReference type="NCBI Taxonomy" id="151549"/>
    <lineage>
        <taxon>Eukaryota</taxon>
        <taxon>Metazoa</taxon>
        <taxon>Ecdysozoa</taxon>
        <taxon>Arthropoda</taxon>
        <taxon>Hexapoda</taxon>
        <taxon>Insecta</taxon>
        <taxon>Pterygota</taxon>
        <taxon>Neoptera</taxon>
        <taxon>Endopterygota</taxon>
        <taxon>Lepidoptera</taxon>
        <taxon>Glossata</taxon>
        <taxon>Ditrysia</taxon>
        <taxon>Tineoidea</taxon>
        <taxon>Psychidae</taxon>
        <taxon>Oiketicinae</taxon>
        <taxon>Eumeta</taxon>
    </lineage>
</organism>
<evidence type="ECO:0000259" key="11">
    <source>
        <dbReference type="Pfam" id="PF02434"/>
    </source>
</evidence>
<keyword evidence="7" id="KW-1133">Transmembrane helix</keyword>
<evidence type="ECO:0000256" key="9">
    <source>
        <dbReference type="ARBA" id="ARBA00037847"/>
    </source>
</evidence>
<comment type="subcellular location">
    <subcellularLocation>
        <location evidence="9">Endomembrane system</location>
        <topology evidence="9">Single-pass membrane protein</topology>
    </subcellularLocation>
    <subcellularLocation>
        <location evidence="1">Membrane</location>
        <topology evidence="1">Single-pass type II membrane protein</topology>
    </subcellularLocation>
</comment>
<dbReference type="InterPro" id="IPR003378">
    <property type="entry name" value="Fringe-like_glycosylTrfase"/>
</dbReference>
<evidence type="ECO:0000313" key="12">
    <source>
        <dbReference type="EMBL" id="GBP89718.1"/>
    </source>
</evidence>
<dbReference type="GO" id="GO:0016020">
    <property type="term" value="C:membrane"/>
    <property type="evidence" value="ECO:0007669"/>
    <property type="project" value="UniProtKB-SubCell"/>
</dbReference>
<evidence type="ECO:0000256" key="7">
    <source>
        <dbReference type="ARBA" id="ARBA00022989"/>
    </source>
</evidence>
<evidence type="ECO:0000256" key="1">
    <source>
        <dbReference type="ARBA" id="ARBA00004606"/>
    </source>
</evidence>
<gene>
    <name evidence="12" type="primary">fng</name>
    <name evidence="12" type="ORF">EVAR_46821_1</name>
</gene>
<evidence type="ECO:0000256" key="3">
    <source>
        <dbReference type="ARBA" id="ARBA00022676"/>
    </source>
</evidence>
<evidence type="ECO:0000256" key="6">
    <source>
        <dbReference type="ARBA" id="ARBA00022968"/>
    </source>
</evidence>
<protein>
    <submittedName>
        <fullName evidence="12">Fringe glycosyltransferase</fullName>
    </submittedName>
</protein>
<keyword evidence="13" id="KW-1185">Reference proteome</keyword>
<keyword evidence="8" id="KW-0472">Membrane</keyword>
<dbReference type="AlphaFoldDB" id="A0A4C1ZPS2"/>
<dbReference type="EMBL" id="BGZK01002022">
    <property type="protein sequence ID" value="GBP89718.1"/>
    <property type="molecule type" value="Genomic_DNA"/>
</dbReference>
<keyword evidence="4 12" id="KW-0808">Transferase</keyword>
<dbReference type="Proteomes" id="UP000299102">
    <property type="component" value="Unassembled WGS sequence"/>
</dbReference>
<feature type="domain" description="Fringe-like glycosyltransferase" evidence="11">
    <location>
        <begin position="61"/>
        <end position="125"/>
    </location>
</feature>
<proteinExistence type="inferred from homology"/>
<comment type="caution">
    <text evidence="12">The sequence shown here is derived from an EMBL/GenBank/DDBJ whole genome shotgun (WGS) entry which is preliminary data.</text>
</comment>
<dbReference type="GO" id="GO:0012505">
    <property type="term" value="C:endomembrane system"/>
    <property type="evidence" value="ECO:0007669"/>
    <property type="project" value="UniProtKB-SubCell"/>
</dbReference>
<dbReference type="Pfam" id="PF02434">
    <property type="entry name" value="Fringe"/>
    <property type="match status" value="2"/>
</dbReference>
<reference evidence="12 13" key="1">
    <citation type="journal article" date="2019" name="Commun. Biol.">
        <title>The bagworm genome reveals a unique fibroin gene that provides high tensile strength.</title>
        <authorList>
            <person name="Kono N."/>
            <person name="Nakamura H."/>
            <person name="Ohtoshi R."/>
            <person name="Tomita M."/>
            <person name="Numata K."/>
            <person name="Arakawa K."/>
        </authorList>
    </citation>
    <scope>NUCLEOTIDE SEQUENCE [LARGE SCALE GENOMIC DNA]</scope>
</reference>
<dbReference type="PANTHER" id="PTHR10811">
    <property type="entry name" value="FRINGE-RELATED"/>
    <property type="match status" value="1"/>
</dbReference>